<feature type="domain" description="Transglycosylase SLT" evidence="3">
    <location>
        <begin position="183"/>
        <end position="223"/>
    </location>
</feature>
<name>A0A401VZC5_STREY</name>
<dbReference type="GO" id="GO:0005975">
    <property type="term" value="P:carbohydrate metabolic process"/>
    <property type="evidence" value="ECO:0007669"/>
    <property type="project" value="UniProtKB-ARBA"/>
</dbReference>
<organism evidence="4 5">
    <name type="scientific">Streptomyces paromomycinus</name>
    <name type="common">Streptomyces rimosus subsp. paromomycinus</name>
    <dbReference type="NCBI Taxonomy" id="92743"/>
    <lineage>
        <taxon>Bacteria</taxon>
        <taxon>Bacillati</taxon>
        <taxon>Actinomycetota</taxon>
        <taxon>Actinomycetes</taxon>
        <taxon>Kitasatosporales</taxon>
        <taxon>Streptomycetaceae</taxon>
        <taxon>Streptomyces</taxon>
    </lineage>
</organism>
<evidence type="ECO:0000313" key="4">
    <source>
        <dbReference type="EMBL" id="GCD42371.1"/>
    </source>
</evidence>
<gene>
    <name evidence="4" type="ORF">GKJPGBOP_02031</name>
</gene>
<dbReference type="GO" id="GO:0008933">
    <property type="term" value="F:peptidoglycan lytic transglycosylase activity"/>
    <property type="evidence" value="ECO:0007669"/>
    <property type="project" value="TreeGrafter"/>
</dbReference>
<dbReference type="Gene3D" id="2.60.40.10">
    <property type="entry name" value="Immunoglobulins"/>
    <property type="match status" value="1"/>
</dbReference>
<keyword evidence="5" id="KW-1185">Reference proteome</keyword>
<dbReference type="Pfam" id="PF13406">
    <property type="entry name" value="SLT_2"/>
    <property type="match status" value="1"/>
</dbReference>
<keyword evidence="2" id="KW-0732">Signal</keyword>
<feature type="signal peptide" evidence="2">
    <location>
        <begin position="1"/>
        <end position="36"/>
    </location>
</feature>
<reference evidence="4 5" key="1">
    <citation type="submission" date="2018-11" db="EMBL/GenBank/DDBJ databases">
        <title>Whole genome sequence of Streptomyces paromomycinus NBRC 15454(T).</title>
        <authorList>
            <person name="Komaki H."/>
            <person name="Tamura T."/>
        </authorList>
    </citation>
    <scope>NUCLEOTIDE SEQUENCE [LARGE SCALE GENOMIC DNA]</scope>
    <source>
        <strain evidence="4 5">NBRC 15454</strain>
    </source>
</reference>
<proteinExistence type="predicted"/>
<feature type="compositionally biased region" description="Gly residues" evidence="1">
    <location>
        <begin position="296"/>
        <end position="306"/>
    </location>
</feature>
<dbReference type="Gene3D" id="1.10.530.10">
    <property type="match status" value="1"/>
</dbReference>
<evidence type="ECO:0000259" key="3">
    <source>
        <dbReference type="Pfam" id="PF13406"/>
    </source>
</evidence>
<dbReference type="CDD" id="cd13399">
    <property type="entry name" value="Slt35-like"/>
    <property type="match status" value="1"/>
</dbReference>
<feature type="region of interest" description="Disordered" evidence="1">
    <location>
        <begin position="46"/>
        <end position="94"/>
    </location>
</feature>
<dbReference type="InterPro" id="IPR023346">
    <property type="entry name" value="Lysozyme-like_dom_sf"/>
</dbReference>
<dbReference type="PANTHER" id="PTHR30163">
    <property type="entry name" value="MEMBRANE-BOUND LYTIC MUREIN TRANSGLYCOSYLASE B"/>
    <property type="match status" value="1"/>
</dbReference>
<dbReference type="Proteomes" id="UP000286746">
    <property type="component" value="Unassembled WGS sequence"/>
</dbReference>
<sequence length="609" mass="62855">MKTFPPMPALSTLVARRVRQGLCVCALAAGLTAAVAVNPLPLGGPARAGADEAGPGPGSPQSRHRGDPALDLPNLLKEGDEPQGPTGDGVAAPGSAGIPATALAAYRKAEGVLRGSQPSCRLPWELVAGIGRVESVHASGYGLRGDGSTARPIRGPRLDGVQFALIRDTDGGRWDGDAVFDRAVGPMQFIPSTWGSWGADGNGDGVKDPNNIFDAALGTARYLCAGDRDLSRSADLDRAVLSYNNSRAYVNAVRKWMDTYRGVGVVETPDDAPAAPHRPDPADRTSGVRPGPGPLPGRGQGQGRGQGPVSPAPQRRADKPVPEPAEKPKPVEKPEPTEKPKPAEKPKPVVDHRTVTRLEPLGSRELEAEVGQPLARRPQVRVVDAHGHAVPGARITFRIGGTGGVGGTGGIRFAAAPATTPGTTLATVTSDPHGTATAPALQAGDRPGRYPVVATAPGVRGPAAVFTATVRPAAEPTADRLELWDPETANLPELLRAGTGSRFPGLPSLRATDRARPASGVRITATVLPADREEGAVGGTVGPCFEGAHGEEVRTLTLPPAGADGRVTLPTLFTDQRPGTYTLRLTTPSGTVLDFPLTVTPPGSGPRTS</sequence>
<dbReference type="GO" id="GO:0009253">
    <property type="term" value="P:peptidoglycan catabolic process"/>
    <property type="evidence" value="ECO:0007669"/>
    <property type="project" value="TreeGrafter"/>
</dbReference>
<feature type="region of interest" description="Disordered" evidence="1">
    <location>
        <begin position="427"/>
        <end position="448"/>
    </location>
</feature>
<dbReference type="PANTHER" id="PTHR30163:SF8">
    <property type="entry name" value="LYTIC MUREIN TRANSGLYCOSYLASE"/>
    <property type="match status" value="1"/>
</dbReference>
<feature type="chain" id="PRO_5039147281" evidence="2">
    <location>
        <begin position="37"/>
        <end position="609"/>
    </location>
</feature>
<feature type="compositionally biased region" description="Basic and acidic residues" evidence="1">
    <location>
        <begin position="315"/>
        <end position="367"/>
    </location>
</feature>
<dbReference type="EMBL" id="BHZD01000001">
    <property type="protein sequence ID" value="GCD42371.1"/>
    <property type="molecule type" value="Genomic_DNA"/>
</dbReference>
<dbReference type="AlphaFoldDB" id="A0A401VZC5"/>
<dbReference type="InterPro" id="IPR013783">
    <property type="entry name" value="Ig-like_fold"/>
</dbReference>
<feature type="region of interest" description="Disordered" evidence="1">
    <location>
        <begin position="267"/>
        <end position="372"/>
    </location>
</feature>
<protein>
    <submittedName>
        <fullName evidence="4">Lytic transglycosylase</fullName>
    </submittedName>
</protein>
<evidence type="ECO:0000256" key="1">
    <source>
        <dbReference type="SAM" id="MobiDB-lite"/>
    </source>
</evidence>
<dbReference type="SUPFAM" id="SSF53955">
    <property type="entry name" value="Lysozyme-like"/>
    <property type="match status" value="1"/>
</dbReference>
<dbReference type="InterPro" id="IPR031304">
    <property type="entry name" value="SLT_2"/>
</dbReference>
<comment type="caution">
    <text evidence="4">The sequence shown here is derived from an EMBL/GenBank/DDBJ whole genome shotgun (WGS) entry which is preliminary data.</text>
</comment>
<accession>A0A401VZC5</accession>
<dbReference type="InterPro" id="IPR043426">
    <property type="entry name" value="MltB-like"/>
</dbReference>
<evidence type="ECO:0000313" key="5">
    <source>
        <dbReference type="Proteomes" id="UP000286746"/>
    </source>
</evidence>
<evidence type="ECO:0000256" key="2">
    <source>
        <dbReference type="SAM" id="SignalP"/>
    </source>
</evidence>